<gene>
    <name evidence="3" type="ORF">C9927_00080</name>
    <name evidence="2" type="ORF">C9928_00415</name>
</gene>
<dbReference type="AlphaFoldDB" id="A0A2T4D991"/>
<keyword evidence="1" id="KW-0812">Transmembrane</keyword>
<keyword evidence="1" id="KW-0472">Membrane</keyword>
<dbReference type="EMBL" id="PYVG01000001">
    <property type="protein sequence ID" value="PTB90401.1"/>
    <property type="molecule type" value="Genomic_DNA"/>
</dbReference>
<feature type="transmembrane region" description="Helical" evidence="1">
    <location>
        <begin position="88"/>
        <end position="106"/>
    </location>
</feature>
<evidence type="ECO:0000313" key="2">
    <source>
        <dbReference type="EMBL" id="PTB90401.1"/>
    </source>
</evidence>
<name>A0A2T4D991_9GAMM</name>
<accession>A0A2T4D991</accession>
<dbReference type="Proteomes" id="UP000241514">
    <property type="component" value="Unassembled WGS sequence"/>
</dbReference>
<evidence type="ECO:0008006" key="6">
    <source>
        <dbReference type="Google" id="ProtNLM"/>
    </source>
</evidence>
<dbReference type="Pfam" id="PF12412">
    <property type="entry name" value="DUF3667"/>
    <property type="match status" value="1"/>
</dbReference>
<proteinExistence type="predicted"/>
<reference evidence="4 5" key="1">
    <citation type="submission" date="2018-03" db="EMBL/GenBank/DDBJ databases">
        <title>Cross-interface Injection: A General Nanoliter Liquid Handling Method Applied to Single Cells Genome Amplification Automated Nanoliter Liquid Handling Applied to Single Cell Multiple Displacement Amplification.</title>
        <authorList>
            <person name="Yun J."/>
            <person name="Xu P."/>
            <person name="Xu J."/>
            <person name="Dai X."/>
            <person name="Wang Y."/>
            <person name="Zheng X."/>
            <person name="Cao C."/>
            <person name="Yi Q."/>
            <person name="Zhu Y."/>
            <person name="Wang L."/>
            <person name="Dong Z."/>
            <person name="Huang Y."/>
            <person name="Huang L."/>
            <person name="Du W."/>
        </authorList>
    </citation>
    <scope>NUCLEOTIDE SEQUENCE [LARGE SCALE GENOMIC DNA]</scope>
    <source>
        <strain evidence="3 5">A12-4</strain>
        <strain evidence="2 4">A9-4</strain>
    </source>
</reference>
<dbReference type="Proteomes" id="UP000242087">
    <property type="component" value="Unassembled WGS sequence"/>
</dbReference>
<evidence type="ECO:0000256" key="1">
    <source>
        <dbReference type="SAM" id="Phobius"/>
    </source>
</evidence>
<feature type="transmembrane region" description="Helical" evidence="1">
    <location>
        <begin position="243"/>
        <end position="263"/>
    </location>
</feature>
<organism evidence="3 5">
    <name type="scientific">Pseudidiomarina aestuarii</name>
    <dbReference type="NCBI Taxonomy" id="624146"/>
    <lineage>
        <taxon>Bacteria</taxon>
        <taxon>Pseudomonadati</taxon>
        <taxon>Pseudomonadota</taxon>
        <taxon>Gammaproteobacteria</taxon>
        <taxon>Alteromonadales</taxon>
        <taxon>Idiomarinaceae</taxon>
        <taxon>Pseudidiomarina</taxon>
    </lineage>
</organism>
<feature type="transmembrane region" description="Helical" evidence="1">
    <location>
        <begin position="275"/>
        <end position="299"/>
    </location>
</feature>
<dbReference type="InterPro" id="IPR022134">
    <property type="entry name" value="DUF3667"/>
</dbReference>
<evidence type="ECO:0000313" key="5">
    <source>
        <dbReference type="Proteomes" id="UP000242087"/>
    </source>
</evidence>
<sequence>MDPSAQLPAPLHFCKNCDSELIGEYCHQCGQQDKQYVRSMFAAVGDLFGEIGHWDSRFYRTLVGLMARPGFLSLEFVRGRHASYVPPLRLYFFISLISFLILTSFIDFDTINSSAFTGSEPVAVEGEPAKKLSPKIEIGWLSEAEEAEINTKLQYLADNPKILVQRLVSLAPQMMLLMLPFWALFLKLIYIFNRHYYLEHLAVALHTHAFLLMSITGLTLLSVSMSSLTALTGNPQFVEIADWLETSILIWMATYMLITQKLFYQQSWWKTLFKFMVCALAYIVLLFGAFIALVIYGILTA</sequence>
<feature type="transmembrane region" description="Helical" evidence="1">
    <location>
        <begin position="170"/>
        <end position="190"/>
    </location>
</feature>
<keyword evidence="1" id="KW-1133">Transmembrane helix</keyword>
<dbReference type="EMBL" id="PYVF01000001">
    <property type="protein sequence ID" value="PTB90479.1"/>
    <property type="molecule type" value="Genomic_DNA"/>
</dbReference>
<evidence type="ECO:0000313" key="4">
    <source>
        <dbReference type="Proteomes" id="UP000241514"/>
    </source>
</evidence>
<comment type="caution">
    <text evidence="3">The sequence shown here is derived from an EMBL/GenBank/DDBJ whole genome shotgun (WGS) entry which is preliminary data.</text>
</comment>
<feature type="transmembrane region" description="Helical" evidence="1">
    <location>
        <begin position="202"/>
        <end position="223"/>
    </location>
</feature>
<evidence type="ECO:0000313" key="3">
    <source>
        <dbReference type="EMBL" id="PTB90479.1"/>
    </source>
</evidence>
<protein>
    <recommendedName>
        <fullName evidence="6">DUF3667 domain-containing protein</fullName>
    </recommendedName>
</protein>